<organism evidence="1 2">
    <name type="scientific">Lecanicillium saksenae</name>
    <dbReference type="NCBI Taxonomy" id="468837"/>
    <lineage>
        <taxon>Eukaryota</taxon>
        <taxon>Fungi</taxon>
        <taxon>Dikarya</taxon>
        <taxon>Ascomycota</taxon>
        <taxon>Pezizomycotina</taxon>
        <taxon>Sordariomycetes</taxon>
        <taxon>Hypocreomycetidae</taxon>
        <taxon>Hypocreales</taxon>
        <taxon>Cordycipitaceae</taxon>
        <taxon>Lecanicillium</taxon>
    </lineage>
</organism>
<keyword evidence="2" id="KW-1185">Reference proteome</keyword>
<comment type="caution">
    <text evidence="1">The sequence shown here is derived from an EMBL/GenBank/DDBJ whole genome shotgun (WGS) entry which is preliminary data.</text>
</comment>
<reference evidence="1" key="1">
    <citation type="submission" date="2022-07" db="EMBL/GenBank/DDBJ databases">
        <title>Genome Sequence of Lecanicillium saksenae.</title>
        <authorList>
            <person name="Buettner E."/>
        </authorList>
    </citation>
    <scope>NUCLEOTIDE SEQUENCE</scope>
    <source>
        <strain evidence="1">VT-O1</strain>
    </source>
</reference>
<dbReference type="EMBL" id="JANAKD010000032">
    <property type="protein sequence ID" value="KAJ3498835.1"/>
    <property type="molecule type" value="Genomic_DNA"/>
</dbReference>
<proteinExistence type="predicted"/>
<name>A0ACC1R870_9HYPO</name>
<evidence type="ECO:0000313" key="2">
    <source>
        <dbReference type="Proteomes" id="UP001148737"/>
    </source>
</evidence>
<sequence>MSVTAGSHASRAAVKLMTRATRANLQHALARSAVALPIYHQSSNANVRSPIRRLLPKIDSHTLLQRSQDVAASRTSSPVMYNSFNRIQNVFGFFTTVACVFGAFIAATDLFSPRDPSGVITPQNIQVVKGRPHYYSSKKEEYAIIRFSLDADLSSLFTWNTKNLFVYVTADWPGPDNTTNSAVIWDSIITNPSADHLLNVGPHTLKKMRKLSAGKSIDPSRGKLKLKNQKPKYQITHPSGKIAETADVTLKLHYNVQPWVGLLTWNLPKDLFLWKTLGGGESDKIALPALKTKDSKDSKSNSKSKAKKARA</sequence>
<protein>
    <submittedName>
        <fullName evidence="1">Uncharacterized protein</fullName>
    </submittedName>
</protein>
<accession>A0ACC1R870</accession>
<evidence type="ECO:0000313" key="1">
    <source>
        <dbReference type="EMBL" id="KAJ3498835.1"/>
    </source>
</evidence>
<gene>
    <name evidence="1" type="ORF">NLG97_g813</name>
</gene>
<dbReference type="Proteomes" id="UP001148737">
    <property type="component" value="Unassembled WGS sequence"/>
</dbReference>